<dbReference type="EC" id="4.1.1.23" evidence="6"/>
<dbReference type="PANTHER" id="PTHR19278">
    <property type="entry name" value="OROTATE PHOSPHORIBOSYLTRANSFERASE"/>
    <property type="match status" value="1"/>
</dbReference>
<dbReference type="InterPro" id="IPR018089">
    <property type="entry name" value="OMPdecase_AS"/>
</dbReference>
<dbReference type="Pfam" id="PF00156">
    <property type="entry name" value="Pribosyltran"/>
    <property type="match status" value="1"/>
</dbReference>
<dbReference type="PANTHER" id="PTHR19278:SF9">
    <property type="entry name" value="URIDINE 5'-MONOPHOSPHATE SYNTHASE"/>
    <property type="match status" value="1"/>
</dbReference>
<proteinExistence type="inferred from homology"/>
<gene>
    <name evidence="16" type="primary">LOC136071823</name>
</gene>
<comment type="similarity">
    <text evidence="4">In the C-terminal section; belongs to the OMP decarboxylase family.</text>
</comment>
<evidence type="ECO:0000256" key="12">
    <source>
        <dbReference type="ARBA" id="ARBA00023239"/>
    </source>
</evidence>
<dbReference type="InterPro" id="IPR023031">
    <property type="entry name" value="OPRT"/>
</dbReference>
<evidence type="ECO:0000256" key="4">
    <source>
        <dbReference type="ARBA" id="ARBA00009769"/>
    </source>
</evidence>
<comment type="pathway">
    <text evidence="1">Pyrimidine metabolism; UMP biosynthesis via de novo pathway; UMP from orotate: step 2/2.</text>
</comment>
<organism evidence="15 16">
    <name type="scientific">Hydra vulgaris</name>
    <name type="common">Hydra</name>
    <name type="synonym">Hydra attenuata</name>
    <dbReference type="NCBI Taxonomy" id="6087"/>
    <lineage>
        <taxon>Eukaryota</taxon>
        <taxon>Metazoa</taxon>
        <taxon>Cnidaria</taxon>
        <taxon>Hydrozoa</taxon>
        <taxon>Hydroidolina</taxon>
        <taxon>Anthoathecata</taxon>
        <taxon>Aplanulata</taxon>
        <taxon>Hydridae</taxon>
        <taxon>Hydra</taxon>
    </lineage>
</organism>
<evidence type="ECO:0000256" key="9">
    <source>
        <dbReference type="ARBA" id="ARBA00022679"/>
    </source>
</evidence>
<dbReference type="PROSITE" id="PS00156">
    <property type="entry name" value="OMPDECASE"/>
    <property type="match status" value="1"/>
</dbReference>
<evidence type="ECO:0000256" key="1">
    <source>
        <dbReference type="ARBA" id="ARBA00004861"/>
    </source>
</evidence>
<dbReference type="SUPFAM" id="SSF53271">
    <property type="entry name" value="PRTase-like"/>
    <property type="match status" value="1"/>
</dbReference>
<dbReference type="EC" id="2.4.2.10" evidence="5"/>
<dbReference type="Gene3D" id="3.40.50.2020">
    <property type="match status" value="1"/>
</dbReference>
<evidence type="ECO:0000256" key="13">
    <source>
        <dbReference type="ARBA" id="ARBA00023268"/>
    </source>
</evidence>
<dbReference type="InterPro" id="IPR004467">
    <property type="entry name" value="Or_phspho_trans_dom"/>
</dbReference>
<evidence type="ECO:0000256" key="3">
    <source>
        <dbReference type="ARBA" id="ARBA00006221"/>
    </source>
</evidence>
<accession>A0ABM4BVT7</accession>
<comment type="pathway">
    <text evidence="2">Pyrimidine metabolism; UMP biosynthesis via de novo pathway; UMP from orotate: step 1/2.</text>
</comment>
<evidence type="ECO:0000256" key="2">
    <source>
        <dbReference type="ARBA" id="ARBA00004889"/>
    </source>
</evidence>
<dbReference type="InterPro" id="IPR029057">
    <property type="entry name" value="PRTase-like"/>
</dbReference>
<evidence type="ECO:0000256" key="10">
    <source>
        <dbReference type="ARBA" id="ARBA00022793"/>
    </source>
</evidence>
<keyword evidence="13" id="KW-0511">Multifunctional enzyme</keyword>
<keyword evidence="11" id="KW-0665">Pyrimidine biosynthesis</keyword>
<keyword evidence="12" id="KW-0456">Lyase</keyword>
<dbReference type="CDD" id="cd06223">
    <property type="entry name" value="PRTases_typeI"/>
    <property type="match status" value="1"/>
</dbReference>
<reference evidence="16" key="1">
    <citation type="submission" date="2025-08" db="UniProtKB">
        <authorList>
            <consortium name="RefSeq"/>
        </authorList>
    </citation>
    <scope>IDENTIFICATION</scope>
</reference>
<dbReference type="InterPro" id="IPR000836">
    <property type="entry name" value="PRTase_dom"/>
</dbReference>
<keyword evidence="8" id="KW-0328">Glycosyltransferase</keyword>
<dbReference type="Gene3D" id="3.20.20.70">
    <property type="entry name" value="Aldolase class I"/>
    <property type="match status" value="1"/>
</dbReference>
<dbReference type="NCBIfam" id="TIGR01740">
    <property type="entry name" value="pyrF"/>
    <property type="match status" value="1"/>
</dbReference>
<sequence length="471" mass="53061">MINHESLIKQLFEIKAIRFGKFKLKSGIFSPIYINFRVIISYPKLLRDISNLVWEVVVKNDIKTELICGVPYTALPIAACVSVDHNVPMLIRRREAKDYGTKQIIEGEFKNGQNCLIVEDVVTTGGSIYETYVELKKVYINVTDAVVLMDRGQGGRDRLLKDGIKLHSVFELNNVLNYLTREGLIDETMFTEVSSFILNNQYQVNLVNSVAQKKTKISYKERAKLVSNPVAKRIFNLMEDKKTNLALSADITNCSELLRIADLLGPHICILKVHVDIMVDFSSQFIQLLQELAKKHDFVIFEDRKFADIGNTVKEQYSRGIYKIRDWADLINAHGVPGDGVLLGLKEEALGYDRGCLLVAQMTSLGALTNCGYSDAVVQMAERSSEFVIGFISTSKLIDGENFLYMTPGVNMAVSGDELGQQYLTPEIVVRDRQCDVIIVGRGIYNALDPLSEAIRYKEAGFKAYLQRLEL</sequence>
<dbReference type="InterPro" id="IPR014732">
    <property type="entry name" value="OMPdecase"/>
</dbReference>
<evidence type="ECO:0000259" key="14">
    <source>
        <dbReference type="SMART" id="SM00934"/>
    </source>
</evidence>
<dbReference type="SUPFAM" id="SSF51366">
    <property type="entry name" value="Ribulose-phoshate binding barrel"/>
    <property type="match status" value="1"/>
</dbReference>
<dbReference type="RefSeq" id="XP_065653326.1">
    <property type="nucleotide sequence ID" value="XM_065797254.1"/>
</dbReference>
<evidence type="ECO:0000313" key="15">
    <source>
        <dbReference type="Proteomes" id="UP001652625"/>
    </source>
</evidence>
<dbReference type="HAMAP" id="MF_01208">
    <property type="entry name" value="PyrE"/>
    <property type="match status" value="1"/>
</dbReference>
<evidence type="ECO:0000256" key="5">
    <source>
        <dbReference type="ARBA" id="ARBA00011971"/>
    </source>
</evidence>
<feature type="domain" description="Orotidine 5'-phosphate decarboxylase" evidence="14">
    <location>
        <begin position="244"/>
        <end position="457"/>
    </location>
</feature>
<dbReference type="InterPro" id="IPR013785">
    <property type="entry name" value="Aldolase_TIM"/>
</dbReference>
<dbReference type="InterPro" id="IPR011060">
    <property type="entry name" value="RibuloseP-bd_barrel"/>
</dbReference>
<comment type="similarity">
    <text evidence="3">In the N-terminal section; belongs to the purine/pyrimidine phosphoribosyltransferase family.</text>
</comment>
<protein>
    <recommendedName>
        <fullName evidence="7">Uridine 5'-monophosphate synthase</fullName>
        <ecNumber evidence="5">2.4.2.10</ecNumber>
        <ecNumber evidence="6">4.1.1.23</ecNumber>
    </recommendedName>
</protein>
<evidence type="ECO:0000256" key="11">
    <source>
        <dbReference type="ARBA" id="ARBA00022975"/>
    </source>
</evidence>
<dbReference type="InterPro" id="IPR001754">
    <property type="entry name" value="OMPdeCOase_dom"/>
</dbReference>
<dbReference type="SMART" id="SM00934">
    <property type="entry name" value="OMPdecase"/>
    <property type="match status" value="1"/>
</dbReference>
<dbReference type="Pfam" id="PF00215">
    <property type="entry name" value="OMPdecase"/>
    <property type="match status" value="1"/>
</dbReference>
<dbReference type="CDD" id="cd04725">
    <property type="entry name" value="OMP_decarboxylase_like"/>
    <property type="match status" value="1"/>
</dbReference>
<dbReference type="Proteomes" id="UP001652625">
    <property type="component" value="Chromosome 05"/>
</dbReference>
<dbReference type="NCBIfam" id="TIGR00336">
    <property type="entry name" value="pyrE"/>
    <property type="match status" value="1"/>
</dbReference>
<evidence type="ECO:0000313" key="16">
    <source>
        <dbReference type="RefSeq" id="XP_065653326.1"/>
    </source>
</evidence>
<keyword evidence="10" id="KW-0210">Decarboxylase</keyword>
<evidence type="ECO:0000256" key="8">
    <source>
        <dbReference type="ARBA" id="ARBA00022676"/>
    </source>
</evidence>
<name>A0ABM4BVT7_HYDVU</name>
<keyword evidence="9" id="KW-0808">Transferase</keyword>
<keyword evidence="15" id="KW-1185">Reference proteome</keyword>
<dbReference type="GeneID" id="136071823"/>
<evidence type="ECO:0000256" key="6">
    <source>
        <dbReference type="ARBA" id="ARBA00012321"/>
    </source>
</evidence>
<evidence type="ECO:0000256" key="7">
    <source>
        <dbReference type="ARBA" id="ARBA00015047"/>
    </source>
</evidence>